<dbReference type="AlphaFoldDB" id="G7Q8D3"/>
<organism evidence="2 3">
    <name type="scientific">Solidesulfovibrio carbinoliphilus subsp. oakridgensis</name>
    <dbReference type="NCBI Taxonomy" id="694327"/>
    <lineage>
        <taxon>Bacteria</taxon>
        <taxon>Pseudomonadati</taxon>
        <taxon>Thermodesulfobacteriota</taxon>
        <taxon>Desulfovibrionia</taxon>
        <taxon>Desulfovibrionales</taxon>
        <taxon>Desulfovibrionaceae</taxon>
        <taxon>Solidesulfovibrio</taxon>
    </lineage>
</organism>
<sequence>MKTAIALLALFVLVSATSVAVAQDGIPSLLGKWDTESRGGLLLHGKKQGNITHWEPKQKVLKGRIDVTGQDGRFVSGTYTSARGAEKFIGMVSADGKSLYAADLDGIWDARIVDNDTLEIVYRHVKPTDTVVAIGIAKRQK</sequence>
<evidence type="ECO:0000256" key="1">
    <source>
        <dbReference type="SAM" id="SignalP"/>
    </source>
</evidence>
<protein>
    <recommendedName>
        <fullName evidence="4">Lipocalin-like domain-containing protein</fullName>
    </recommendedName>
</protein>
<evidence type="ECO:0000313" key="2">
    <source>
        <dbReference type="EMBL" id="EHJ48545.1"/>
    </source>
</evidence>
<keyword evidence="3" id="KW-1185">Reference proteome</keyword>
<accession>G7Q8D3</accession>
<name>G7Q8D3_9BACT</name>
<proteinExistence type="predicted"/>
<dbReference type="OrthoDB" id="5454814at2"/>
<feature type="signal peptide" evidence="1">
    <location>
        <begin position="1"/>
        <end position="22"/>
    </location>
</feature>
<evidence type="ECO:0000313" key="3">
    <source>
        <dbReference type="Proteomes" id="UP000004662"/>
    </source>
</evidence>
<feature type="chain" id="PRO_5003503259" description="Lipocalin-like domain-containing protein" evidence="1">
    <location>
        <begin position="23"/>
        <end position="141"/>
    </location>
</feature>
<dbReference type="EMBL" id="CM001368">
    <property type="protein sequence ID" value="EHJ48545.1"/>
    <property type="molecule type" value="Genomic_DNA"/>
</dbReference>
<evidence type="ECO:0008006" key="4">
    <source>
        <dbReference type="Google" id="ProtNLM"/>
    </source>
</evidence>
<gene>
    <name evidence="2" type="ORF">DFW101_2541</name>
</gene>
<reference evidence="3" key="1">
    <citation type="journal article" date="2015" name="Genome Announc.">
        <title>High-Quality Draft Genome Sequence of Desulfovibrio carbinoliphilus FW-101-2B, an Organic Acid-Oxidizing Sulfate-Reducing Bacterium Isolated from Uranium(VI)-Contaminated Groundwater.</title>
        <authorList>
            <person name="Ramsay B.D."/>
            <person name="Hwang C."/>
            <person name="Woo H.L."/>
            <person name="Carroll S.L."/>
            <person name="Lucas S."/>
            <person name="Han J."/>
            <person name="Lapidus A.L."/>
            <person name="Cheng J.F."/>
            <person name="Goodwin L.A."/>
            <person name="Pitluck S."/>
            <person name="Peters L."/>
            <person name="Chertkov O."/>
            <person name="Held B."/>
            <person name="Detter J.C."/>
            <person name="Han C.S."/>
            <person name="Tapia R."/>
            <person name="Land M.L."/>
            <person name="Hauser L.J."/>
            <person name="Kyrpides N.C."/>
            <person name="Ivanova N.N."/>
            <person name="Mikhailova N."/>
            <person name="Pagani I."/>
            <person name="Woyke T."/>
            <person name="Arkin A.P."/>
            <person name="Dehal P."/>
            <person name="Chivian D."/>
            <person name="Criddle C.S."/>
            <person name="Wu W."/>
            <person name="Chakraborty R."/>
            <person name="Hazen T.C."/>
            <person name="Fields M.W."/>
        </authorList>
    </citation>
    <scope>NUCLEOTIDE SEQUENCE [LARGE SCALE GENOMIC DNA]</scope>
    <source>
        <strain evidence="3">FW-101-2B</strain>
    </source>
</reference>
<dbReference type="HOGENOM" id="CLU_1822293_0_0_7"/>
<keyword evidence="1" id="KW-0732">Signal</keyword>
<dbReference type="eggNOG" id="ENOG50318QE">
    <property type="taxonomic scope" value="Bacteria"/>
</dbReference>
<dbReference type="Proteomes" id="UP000004662">
    <property type="component" value="Chromosome"/>
</dbReference>